<evidence type="ECO:0000256" key="2">
    <source>
        <dbReference type="SAM" id="MobiDB-lite"/>
    </source>
</evidence>
<keyword evidence="5" id="KW-1185">Reference proteome</keyword>
<accession>A0ABY6GPZ6</accession>
<keyword evidence="1" id="KW-0863">Zinc-finger</keyword>
<gene>
    <name evidence="4" type="ORF">NX720_18320</name>
</gene>
<feature type="region of interest" description="Disordered" evidence="2">
    <location>
        <begin position="248"/>
        <end position="271"/>
    </location>
</feature>
<evidence type="ECO:0000313" key="5">
    <source>
        <dbReference type="Proteomes" id="UP001163255"/>
    </source>
</evidence>
<dbReference type="PROSITE" id="PS50157">
    <property type="entry name" value="ZINC_FINGER_C2H2_2"/>
    <property type="match status" value="1"/>
</dbReference>
<feature type="compositionally biased region" description="Low complexity" evidence="2">
    <location>
        <begin position="18"/>
        <end position="27"/>
    </location>
</feature>
<sequence>MPVIDIAPLQETPTETADTSGYSGSDSPPDDKPHRPSGLWETMTTVVKSISWRPVYATREIIGYTLTLTLRKQEGSLKPMTYSWMPMVATVVVDWLISTHWNPVQLLFTQMHQQEINQQHQLAIITLGKDGEGGSTTQGISGNNEGCSSSSASLQLYTQHLSVNNCQINGGFGGGEPPPLIPHSASRTSYCEACRHKPCYHLSTSHAHSTSQTADLRPGGRRQPVCIKHLLCTGKSCKYPAAEVRDENIPNSSHRQKVGEPPEKKHKTSPAVEYDSACRTLIQCHSSSTAPATPDSLRCTRMMTALEEQSKNHEPQRLTCNTKVVGKDGQQQPCGRSFKNERSLLTHKSQYHGGQKTCDMKVKDKDGQQRVCGEIFESSRVLWSHKKRDHTEQQTCMTTVVEENGQQRPCGKVYKNALALSDHQRAHKKKKHDKNGQD</sequence>
<proteinExistence type="predicted"/>
<dbReference type="RefSeq" id="WP_262596518.1">
    <property type="nucleotide sequence ID" value="NZ_CP103300.1"/>
</dbReference>
<reference evidence="4" key="1">
    <citation type="submission" date="2022-10" db="EMBL/GenBank/DDBJ databases">
        <title>Completed Genome Sequence of two octocoral isolated bacterium, Endozoicomonas euniceicola EF212T and Endozoicomonas gorgoniicola PS125T.</title>
        <authorList>
            <person name="Chiou Y.-J."/>
            <person name="Chen Y.-H."/>
        </authorList>
    </citation>
    <scope>NUCLEOTIDE SEQUENCE</scope>
    <source>
        <strain evidence="4">EF212</strain>
    </source>
</reference>
<dbReference type="EMBL" id="CP103300">
    <property type="protein sequence ID" value="UYM14827.1"/>
    <property type="molecule type" value="Genomic_DNA"/>
</dbReference>
<keyword evidence="1" id="KW-0479">Metal-binding</keyword>
<keyword evidence="1" id="KW-0862">Zinc</keyword>
<evidence type="ECO:0000256" key="1">
    <source>
        <dbReference type="PROSITE-ProRule" id="PRU00042"/>
    </source>
</evidence>
<feature type="region of interest" description="Disordered" evidence="2">
    <location>
        <begin position="1"/>
        <end position="37"/>
    </location>
</feature>
<name>A0ABY6GPZ6_9GAMM</name>
<protein>
    <recommendedName>
        <fullName evidence="3">C2H2-type domain-containing protein</fullName>
    </recommendedName>
</protein>
<dbReference type="InterPro" id="IPR013087">
    <property type="entry name" value="Znf_C2H2_type"/>
</dbReference>
<evidence type="ECO:0000259" key="3">
    <source>
        <dbReference type="PROSITE" id="PS50157"/>
    </source>
</evidence>
<feature type="domain" description="C2H2-type" evidence="3">
    <location>
        <begin position="318"/>
        <end position="357"/>
    </location>
</feature>
<dbReference type="Proteomes" id="UP001163255">
    <property type="component" value="Chromosome"/>
</dbReference>
<organism evidence="4 5">
    <name type="scientific">Endozoicomonas euniceicola</name>
    <dbReference type="NCBI Taxonomy" id="1234143"/>
    <lineage>
        <taxon>Bacteria</taxon>
        <taxon>Pseudomonadati</taxon>
        <taxon>Pseudomonadota</taxon>
        <taxon>Gammaproteobacteria</taxon>
        <taxon>Oceanospirillales</taxon>
        <taxon>Endozoicomonadaceae</taxon>
        <taxon>Endozoicomonas</taxon>
    </lineage>
</organism>
<evidence type="ECO:0000313" key="4">
    <source>
        <dbReference type="EMBL" id="UYM14827.1"/>
    </source>
</evidence>